<dbReference type="Proteomes" id="UP001162992">
    <property type="component" value="Chromosome 8"/>
</dbReference>
<accession>A0ACC2CXX3</accession>
<comment type="caution">
    <text evidence="1">The sequence shown here is derived from an EMBL/GenBank/DDBJ whole genome shotgun (WGS) entry which is preliminary data.</text>
</comment>
<sequence>MGHCCNKWPHWSKLQQLILNGNSLSGELPDALGSLTNLVILNLASNKFSGILHYTFVRVDECPKHDTFSQLLPMVLCQIHWWKLKHLSVLDLSSNFFNGSLPSVLPS</sequence>
<evidence type="ECO:0000313" key="1">
    <source>
        <dbReference type="EMBL" id="KAJ7546856.1"/>
    </source>
</evidence>
<organism evidence="1 2">
    <name type="scientific">Diphasiastrum complanatum</name>
    <name type="common">Issler's clubmoss</name>
    <name type="synonym">Lycopodium complanatum</name>
    <dbReference type="NCBI Taxonomy" id="34168"/>
    <lineage>
        <taxon>Eukaryota</taxon>
        <taxon>Viridiplantae</taxon>
        <taxon>Streptophyta</taxon>
        <taxon>Embryophyta</taxon>
        <taxon>Tracheophyta</taxon>
        <taxon>Lycopodiopsida</taxon>
        <taxon>Lycopodiales</taxon>
        <taxon>Lycopodiaceae</taxon>
        <taxon>Lycopodioideae</taxon>
        <taxon>Diphasiastrum</taxon>
    </lineage>
</organism>
<gene>
    <name evidence="1" type="ORF">O6H91_08G057400</name>
</gene>
<evidence type="ECO:0000313" key="2">
    <source>
        <dbReference type="Proteomes" id="UP001162992"/>
    </source>
</evidence>
<proteinExistence type="predicted"/>
<dbReference type="EMBL" id="CM055099">
    <property type="protein sequence ID" value="KAJ7546856.1"/>
    <property type="molecule type" value="Genomic_DNA"/>
</dbReference>
<name>A0ACC2CXX3_DIPCM</name>
<keyword evidence="2" id="KW-1185">Reference proteome</keyword>
<protein>
    <submittedName>
        <fullName evidence="1">Uncharacterized protein</fullName>
    </submittedName>
</protein>
<reference evidence="2" key="1">
    <citation type="journal article" date="2024" name="Proc. Natl. Acad. Sci. U.S.A.">
        <title>Extraordinary preservation of gene collinearity over three hundred million years revealed in homosporous lycophytes.</title>
        <authorList>
            <person name="Li C."/>
            <person name="Wickell D."/>
            <person name="Kuo L.Y."/>
            <person name="Chen X."/>
            <person name="Nie B."/>
            <person name="Liao X."/>
            <person name="Peng D."/>
            <person name="Ji J."/>
            <person name="Jenkins J."/>
            <person name="Williams M."/>
            <person name="Shu S."/>
            <person name="Plott C."/>
            <person name="Barry K."/>
            <person name="Rajasekar S."/>
            <person name="Grimwood J."/>
            <person name="Han X."/>
            <person name="Sun S."/>
            <person name="Hou Z."/>
            <person name="He W."/>
            <person name="Dai G."/>
            <person name="Sun C."/>
            <person name="Schmutz J."/>
            <person name="Leebens-Mack J.H."/>
            <person name="Li F.W."/>
            <person name="Wang L."/>
        </authorList>
    </citation>
    <scope>NUCLEOTIDE SEQUENCE [LARGE SCALE GENOMIC DNA]</scope>
    <source>
        <strain evidence="2">cv. PW_Plant_1</strain>
    </source>
</reference>